<dbReference type="VEuPathDB" id="VectorBase:ISCI023050"/>
<sequence>MKQPLSAVVLCLLAVLGRPAWAGLLSVLDMPQHDGVSRVCQLSTGDSLTQAVAAGTPLVVRVVKGAAKKECSSEDFVEVRPLPSNIANPASRGAKDVYIDSSARNAETSL</sequence>
<dbReference type="AlphaFoldDB" id="A0A4D5S7I6"/>
<reference evidence="2" key="1">
    <citation type="submission" date="2019-04" db="EMBL/GenBank/DDBJ databases">
        <title>An insight into the mialome of Ixodes scapularis.</title>
        <authorList>
            <person name="Ribeiro J.M."/>
            <person name="Mather T.N."/>
            <person name="Karim S."/>
        </authorList>
    </citation>
    <scope>NUCLEOTIDE SEQUENCE</scope>
</reference>
<protein>
    <submittedName>
        <fullName evidence="2">Putative secreted protein</fullName>
    </submittedName>
</protein>
<feature type="signal peptide" evidence="1">
    <location>
        <begin position="1"/>
        <end position="22"/>
    </location>
</feature>
<name>A0A4D5S7I6_IXOSC</name>
<dbReference type="VEuPathDB" id="VectorBase:ISCP_018305"/>
<evidence type="ECO:0000256" key="1">
    <source>
        <dbReference type="SAM" id="SignalP"/>
    </source>
</evidence>
<evidence type="ECO:0000313" key="2">
    <source>
        <dbReference type="EMBL" id="MOY44831.1"/>
    </source>
</evidence>
<proteinExistence type="predicted"/>
<organism evidence="2">
    <name type="scientific">Ixodes scapularis</name>
    <name type="common">Black-legged tick</name>
    <name type="synonym">Deer tick</name>
    <dbReference type="NCBI Taxonomy" id="6945"/>
    <lineage>
        <taxon>Eukaryota</taxon>
        <taxon>Metazoa</taxon>
        <taxon>Ecdysozoa</taxon>
        <taxon>Arthropoda</taxon>
        <taxon>Chelicerata</taxon>
        <taxon>Arachnida</taxon>
        <taxon>Acari</taxon>
        <taxon>Parasitiformes</taxon>
        <taxon>Ixodida</taxon>
        <taxon>Ixodoidea</taxon>
        <taxon>Ixodidae</taxon>
        <taxon>Ixodinae</taxon>
        <taxon>Ixodes</taxon>
    </lineage>
</organism>
<accession>A0A4D5S7I6</accession>
<feature type="chain" id="PRO_5020026007" evidence="1">
    <location>
        <begin position="23"/>
        <end position="110"/>
    </location>
</feature>
<keyword evidence="1" id="KW-0732">Signal</keyword>
<dbReference type="EMBL" id="GHJT01010860">
    <property type="protein sequence ID" value="MOY44831.1"/>
    <property type="molecule type" value="Transcribed_RNA"/>
</dbReference>
<dbReference type="VEuPathDB" id="VectorBase:ISCW023050"/>